<name>A0A9D2KME1_9BACT</name>
<proteinExistence type="predicted"/>
<evidence type="ECO:0000256" key="4">
    <source>
        <dbReference type="ARBA" id="ARBA00012438"/>
    </source>
</evidence>
<keyword evidence="7" id="KW-0808">Transferase</keyword>
<dbReference type="PRINTS" id="PR00344">
    <property type="entry name" value="BCTRLSENSOR"/>
</dbReference>
<keyword evidence="13" id="KW-0902">Two-component regulatory system</keyword>
<dbReference type="InterPro" id="IPR005467">
    <property type="entry name" value="His_kinase_dom"/>
</dbReference>
<dbReference type="EMBL" id="DXAN01000014">
    <property type="protein sequence ID" value="HJA08448.1"/>
    <property type="molecule type" value="Genomic_DNA"/>
</dbReference>
<evidence type="ECO:0000256" key="8">
    <source>
        <dbReference type="ARBA" id="ARBA00022692"/>
    </source>
</evidence>
<dbReference type="FunFam" id="1.10.287.130:FF:000008">
    <property type="entry name" value="Two-component sensor histidine kinase"/>
    <property type="match status" value="1"/>
</dbReference>
<accession>A0A9D2KME1</accession>
<evidence type="ECO:0000256" key="7">
    <source>
        <dbReference type="ARBA" id="ARBA00022679"/>
    </source>
</evidence>
<gene>
    <name evidence="17" type="ORF">H9962_04560</name>
</gene>
<dbReference type="SUPFAM" id="SSF47384">
    <property type="entry name" value="Homodimeric domain of signal transducing histidine kinase"/>
    <property type="match status" value="1"/>
</dbReference>
<dbReference type="Gene3D" id="3.30.450.20">
    <property type="entry name" value="PAS domain"/>
    <property type="match status" value="1"/>
</dbReference>
<evidence type="ECO:0000259" key="15">
    <source>
        <dbReference type="PROSITE" id="PS50109"/>
    </source>
</evidence>
<evidence type="ECO:0000313" key="18">
    <source>
        <dbReference type="Proteomes" id="UP000824225"/>
    </source>
</evidence>
<dbReference type="Pfam" id="PF00512">
    <property type="entry name" value="HisKA"/>
    <property type="match status" value="1"/>
</dbReference>
<dbReference type="InterPro" id="IPR000014">
    <property type="entry name" value="PAS"/>
</dbReference>
<comment type="catalytic activity">
    <reaction evidence="1">
        <text>ATP + protein L-histidine = ADP + protein N-phospho-L-histidine.</text>
        <dbReference type="EC" id="2.7.13.3"/>
    </reaction>
</comment>
<dbReference type="InterPro" id="IPR003661">
    <property type="entry name" value="HisK_dim/P_dom"/>
</dbReference>
<dbReference type="AlphaFoldDB" id="A0A9D2KME1"/>
<evidence type="ECO:0000256" key="13">
    <source>
        <dbReference type="ARBA" id="ARBA00023012"/>
    </source>
</evidence>
<keyword evidence="11" id="KW-0067">ATP-binding</keyword>
<protein>
    <recommendedName>
        <fullName evidence="4">histidine kinase</fullName>
        <ecNumber evidence="4">2.7.13.3</ecNumber>
    </recommendedName>
</protein>
<dbReference type="Pfam" id="PF08448">
    <property type="entry name" value="PAS_4"/>
    <property type="match status" value="1"/>
</dbReference>
<evidence type="ECO:0000256" key="2">
    <source>
        <dbReference type="ARBA" id="ARBA00004141"/>
    </source>
</evidence>
<evidence type="ECO:0000313" key="17">
    <source>
        <dbReference type="EMBL" id="HJA08448.1"/>
    </source>
</evidence>
<evidence type="ECO:0000256" key="10">
    <source>
        <dbReference type="ARBA" id="ARBA00022777"/>
    </source>
</evidence>
<keyword evidence="9" id="KW-0547">Nucleotide-binding</keyword>
<reference evidence="17" key="2">
    <citation type="submission" date="2021-04" db="EMBL/GenBank/DDBJ databases">
        <authorList>
            <person name="Gilroy R."/>
        </authorList>
    </citation>
    <scope>NUCLEOTIDE SEQUENCE</scope>
    <source>
        <strain evidence="17">CHK186-16707</strain>
    </source>
</reference>
<dbReference type="Gene3D" id="1.10.287.130">
    <property type="match status" value="1"/>
</dbReference>
<dbReference type="SUPFAM" id="SSF55785">
    <property type="entry name" value="PYP-like sensor domain (PAS domain)"/>
    <property type="match status" value="1"/>
</dbReference>
<dbReference type="GO" id="GO:0000156">
    <property type="term" value="F:phosphorelay response regulator activity"/>
    <property type="evidence" value="ECO:0007669"/>
    <property type="project" value="TreeGrafter"/>
</dbReference>
<keyword evidence="6" id="KW-0597">Phosphoprotein</keyword>
<dbReference type="GO" id="GO:0007234">
    <property type="term" value="P:osmosensory signaling via phosphorelay pathway"/>
    <property type="evidence" value="ECO:0007669"/>
    <property type="project" value="TreeGrafter"/>
</dbReference>
<dbReference type="InterPro" id="IPR004358">
    <property type="entry name" value="Sig_transdc_His_kin-like_C"/>
</dbReference>
<comment type="caution">
    <text evidence="17">The sequence shown here is derived from an EMBL/GenBank/DDBJ whole genome shotgun (WGS) entry which is preliminary data.</text>
</comment>
<sequence>MNRLRRRLFLLFLLVMLLALALPVLYGRQRMHVDILEDMRAATLRQAEVTAALLDARPDLDTAALPAFLDDLARRTGTRLTFVSDSGRVLADTDIAADQVDELPVHADRPEISGALHNGRGSSIRRSATLHLDLIYAAAKVEATPGRPAGIIRVAVPFAGIAGRVDALALRLGMGALLAAVVAWLLSRAVLGRLDQAIRDMTRVVEDTAPDLRGGGPLPRPALPPRREFHALSVAVSDMADRVENHIRTIEAQKTELASILDHMEEGVLVLDQRGRIRRVNPALVRLFPELGDAVGRLPVEVVPLAELQQAIDALMADARPHSASLTLDCGRDCYLAAQLIRLGARPAAGPAPHGGEVGAVIVLHDVSDMTRLVRVKRDLVANVSHELRTPLTAIQGYADTLLDVDDAPETRRKFINIIRKHASRMVRLVEDLLTLSRLENGEGMSEGEECAPDDALEDALEECRGLADARNTRVIAALPAGLRVRGDRERLSQVFRNLLENACRYAEPGTPILIGGKVEEGMVRVTVQDFGPGIPESDLSRVFERFHQVEKHRGGGGTGLGLAICKHIVERLGGHIEAEYDAPPLLPGQAPTGRPAGATIHFTLPLVPVASRAATEHNTPGTAGQGDIL</sequence>
<evidence type="ECO:0000256" key="9">
    <source>
        <dbReference type="ARBA" id="ARBA00022741"/>
    </source>
</evidence>
<dbReference type="GO" id="GO:0000155">
    <property type="term" value="F:phosphorelay sensor kinase activity"/>
    <property type="evidence" value="ECO:0007669"/>
    <property type="project" value="InterPro"/>
</dbReference>
<comment type="subcellular location">
    <subcellularLocation>
        <location evidence="3">Cell membrane</location>
    </subcellularLocation>
    <subcellularLocation>
        <location evidence="2">Membrane</location>
        <topology evidence="2">Multi-pass membrane protein</topology>
    </subcellularLocation>
</comment>
<evidence type="ECO:0000256" key="5">
    <source>
        <dbReference type="ARBA" id="ARBA00022475"/>
    </source>
</evidence>
<keyword evidence="5" id="KW-1003">Cell membrane</keyword>
<keyword evidence="10" id="KW-0418">Kinase</keyword>
<dbReference type="GO" id="GO:0005524">
    <property type="term" value="F:ATP binding"/>
    <property type="evidence" value="ECO:0007669"/>
    <property type="project" value="UniProtKB-KW"/>
</dbReference>
<dbReference type="SUPFAM" id="SSF55874">
    <property type="entry name" value="ATPase domain of HSP90 chaperone/DNA topoisomerase II/histidine kinase"/>
    <property type="match status" value="1"/>
</dbReference>
<dbReference type="SMART" id="SM00387">
    <property type="entry name" value="HATPase_c"/>
    <property type="match status" value="1"/>
</dbReference>
<dbReference type="CDD" id="cd00082">
    <property type="entry name" value="HisKA"/>
    <property type="match status" value="1"/>
</dbReference>
<evidence type="ECO:0000256" key="3">
    <source>
        <dbReference type="ARBA" id="ARBA00004236"/>
    </source>
</evidence>
<keyword evidence="8" id="KW-0812">Transmembrane</keyword>
<keyword evidence="12" id="KW-1133">Transmembrane helix</keyword>
<dbReference type="PANTHER" id="PTHR42878">
    <property type="entry name" value="TWO-COMPONENT HISTIDINE KINASE"/>
    <property type="match status" value="1"/>
</dbReference>
<dbReference type="PROSITE" id="PS50112">
    <property type="entry name" value="PAS"/>
    <property type="match status" value="1"/>
</dbReference>
<dbReference type="CDD" id="cd00075">
    <property type="entry name" value="HATPase"/>
    <property type="match status" value="1"/>
</dbReference>
<organism evidence="17 18">
    <name type="scientific">Candidatus Mailhella merdigallinarum</name>
    <dbReference type="NCBI Taxonomy" id="2838658"/>
    <lineage>
        <taxon>Bacteria</taxon>
        <taxon>Pseudomonadati</taxon>
        <taxon>Thermodesulfobacteriota</taxon>
        <taxon>Desulfovibrionia</taxon>
        <taxon>Desulfovibrionales</taxon>
        <taxon>Desulfovibrionaceae</taxon>
        <taxon>Mailhella</taxon>
    </lineage>
</organism>
<feature type="domain" description="PAS" evidence="16">
    <location>
        <begin position="253"/>
        <end position="288"/>
    </location>
</feature>
<evidence type="ECO:0000256" key="1">
    <source>
        <dbReference type="ARBA" id="ARBA00000085"/>
    </source>
</evidence>
<dbReference type="EC" id="2.7.13.3" evidence="4"/>
<dbReference type="Gene3D" id="3.30.565.10">
    <property type="entry name" value="Histidine kinase-like ATPase, C-terminal domain"/>
    <property type="match status" value="1"/>
</dbReference>
<dbReference type="InterPro" id="IPR036097">
    <property type="entry name" value="HisK_dim/P_sf"/>
</dbReference>
<dbReference type="Pfam" id="PF02518">
    <property type="entry name" value="HATPase_c"/>
    <property type="match status" value="1"/>
</dbReference>
<evidence type="ECO:0000259" key="16">
    <source>
        <dbReference type="PROSITE" id="PS50112"/>
    </source>
</evidence>
<dbReference type="Proteomes" id="UP000824225">
    <property type="component" value="Unassembled WGS sequence"/>
</dbReference>
<dbReference type="InterPro" id="IPR003594">
    <property type="entry name" value="HATPase_dom"/>
</dbReference>
<evidence type="ECO:0000256" key="6">
    <source>
        <dbReference type="ARBA" id="ARBA00022553"/>
    </source>
</evidence>
<evidence type="ECO:0000256" key="11">
    <source>
        <dbReference type="ARBA" id="ARBA00022840"/>
    </source>
</evidence>
<dbReference type="GO" id="GO:0030295">
    <property type="term" value="F:protein kinase activator activity"/>
    <property type="evidence" value="ECO:0007669"/>
    <property type="project" value="TreeGrafter"/>
</dbReference>
<reference evidence="17" key="1">
    <citation type="journal article" date="2021" name="PeerJ">
        <title>Extensive microbial diversity within the chicken gut microbiome revealed by metagenomics and culture.</title>
        <authorList>
            <person name="Gilroy R."/>
            <person name="Ravi A."/>
            <person name="Getino M."/>
            <person name="Pursley I."/>
            <person name="Horton D.L."/>
            <person name="Alikhan N.F."/>
            <person name="Baker D."/>
            <person name="Gharbi K."/>
            <person name="Hall N."/>
            <person name="Watson M."/>
            <person name="Adriaenssens E.M."/>
            <person name="Foster-Nyarko E."/>
            <person name="Jarju S."/>
            <person name="Secka A."/>
            <person name="Antonio M."/>
            <person name="Oren A."/>
            <person name="Chaudhuri R.R."/>
            <person name="La Ragione R."/>
            <person name="Hildebrand F."/>
            <person name="Pallen M.J."/>
        </authorList>
    </citation>
    <scope>NUCLEOTIDE SEQUENCE</scope>
    <source>
        <strain evidence="17">CHK186-16707</strain>
    </source>
</reference>
<evidence type="ECO:0000256" key="12">
    <source>
        <dbReference type="ARBA" id="ARBA00022989"/>
    </source>
</evidence>
<dbReference type="InterPro" id="IPR050351">
    <property type="entry name" value="BphY/WalK/GraS-like"/>
</dbReference>
<dbReference type="SMART" id="SM00091">
    <property type="entry name" value="PAS"/>
    <property type="match status" value="1"/>
</dbReference>
<keyword evidence="14" id="KW-0472">Membrane</keyword>
<feature type="domain" description="Histidine kinase" evidence="15">
    <location>
        <begin position="383"/>
        <end position="609"/>
    </location>
</feature>
<dbReference type="InterPro" id="IPR036890">
    <property type="entry name" value="HATPase_C_sf"/>
</dbReference>
<dbReference type="GO" id="GO:0005886">
    <property type="term" value="C:plasma membrane"/>
    <property type="evidence" value="ECO:0007669"/>
    <property type="project" value="UniProtKB-SubCell"/>
</dbReference>
<dbReference type="SMART" id="SM00388">
    <property type="entry name" value="HisKA"/>
    <property type="match status" value="1"/>
</dbReference>
<dbReference type="PROSITE" id="PS50109">
    <property type="entry name" value="HIS_KIN"/>
    <property type="match status" value="1"/>
</dbReference>
<dbReference type="InterPro" id="IPR035965">
    <property type="entry name" value="PAS-like_dom_sf"/>
</dbReference>
<dbReference type="PANTHER" id="PTHR42878:SF7">
    <property type="entry name" value="SENSOR HISTIDINE KINASE GLRK"/>
    <property type="match status" value="1"/>
</dbReference>
<evidence type="ECO:0000256" key="14">
    <source>
        <dbReference type="ARBA" id="ARBA00023136"/>
    </source>
</evidence>
<dbReference type="InterPro" id="IPR013656">
    <property type="entry name" value="PAS_4"/>
</dbReference>